<evidence type="ECO:0000313" key="8">
    <source>
        <dbReference type="Proteomes" id="UP000274909"/>
    </source>
</evidence>
<evidence type="ECO:0000256" key="1">
    <source>
        <dbReference type="ARBA" id="ARBA00001946"/>
    </source>
</evidence>
<organism evidence="7 8">
    <name type="scientific">Labedella endophytica</name>
    <dbReference type="NCBI Taxonomy" id="1523160"/>
    <lineage>
        <taxon>Bacteria</taxon>
        <taxon>Bacillati</taxon>
        <taxon>Actinomycetota</taxon>
        <taxon>Actinomycetes</taxon>
        <taxon>Micrococcales</taxon>
        <taxon>Microbacteriaceae</taxon>
        <taxon>Labedella</taxon>
    </lineage>
</organism>
<name>A0A3S0XZT6_9MICO</name>
<dbReference type="Pfam" id="PF00348">
    <property type="entry name" value="polyprenyl_synt"/>
    <property type="match status" value="1"/>
</dbReference>
<dbReference type="InterPro" id="IPR000092">
    <property type="entry name" value="Polyprenyl_synt"/>
</dbReference>
<comment type="caution">
    <text evidence="7">The sequence shown here is derived from an EMBL/GenBank/DDBJ whole genome shotgun (WGS) entry which is preliminary data.</text>
</comment>
<dbReference type="SFLD" id="SFLDS00005">
    <property type="entry name" value="Isoprenoid_Synthase_Type_I"/>
    <property type="match status" value="1"/>
</dbReference>
<evidence type="ECO:0000256" key="4">
    <source>
        <dbReference type="ARBA" id="ARBA00022723"/>
    </source>
</evidence>
<keyword evidence="5" id="KW-0460">Magnesium</keyword>
<dbReference type="PROSITE" id="PS00444">
    <property type="entry name" value="POLYPRENYL_SYNTHASE_2"/>
    <property type="match status" value="1"/>
</dbReference>
<sequence>MIESGRLPELVQDRIDAFLDSRTSILAPLGSDALDFAAVSREFLRGGKRFRALFCWWGWRAFAPSGSPSPETVRVVVSAAASLEIFHAAALVHDDIIDNSDTRRGAPAAHVRFASTHAESDWRGDAGAFGRSSGILLGDLLLGWSDELLDEALESLPDRRVARAARLEFNRMRSEVTAGQYLDILEEQAWGARTEAEQFEAAWRVIRFKSAGYSIESPLVLGAALAGADPATLDALRAFGLPLGIAFQLRDDVLGVFGDASVTGKPSGDDLREGKRTVLIALTRAALPAPHVRIVDELLGDAELDDAGVASLQATIRECGALDRVEDLIRSHTDDSLAALAALDIDDEARSSLARLAHAVTDRKS</sequence>
<evidence type="ECO:0000256" key="3">
    <source>
        <dbReference type="ARBA" id="ARBA00022679"/>
    </source>
</evidence>
<dbReference type="Gene3D" id="1.10.600.10">
    <property type="entry name" value="Farnesyl Diphosphate Synthase"/>
    <property type="match status" value="1"/>
</dbReference>
<dbReference type="GO" id="GO:0046872">
    <property type="term" value="F:metal ion binding"/>
    <property type="evidence" value="ECO:0007669"/>
    <property type="project" value="UniProtKB-KW"/>
</dbReference>
<evidence type="ECO:0000256" key="5">
    <source>
        <dbReference type="ARBA" id="ARBA00022842"/>
    </source>
</evidence>
<gene>
    <name evidence="7" type="ORF">ELQ94_04530</name>
</gene>
<comment type="similarity">
    <text evidence="2 6">Belongs to the FPP/GGPP synthase family.</text>
</comment>
<dbReference type="GO" id="GO:0004659">
    <property type="term" value="F:prenyltransferase activity"/>
    <property type="evidence" value="ECO:0007669"/>
    <property type="project" value="InterPro"/>
</dbReference>
<dbReference type="OrthoDB" id="4497239at2"/>
<proteinExistence type="inferred from homology"/>
<comment type="cofactor">
    <cofactor evidence="1">
        <name>Mg(2+)</name>
        <dbReference type="ChEBI" id="CHEBI:18420"/>
    </cofactor>
</comment>
<evidence type="ECO:0000256" key="2">
    <source>
        <dbReference type="ARBA" id="ARBA00006706"/>
    </source>
</evidence>
<dbReference type="InterPro" id="IPR008949">
    <property type="entry name" value="Isoprenoid_synthase_dom_sf"/>
</dbReference>
<evidence type="ECO:0000313" key="7">
    <source>
        <dbReference type="EMBL" id="RUR00825.1"/>
    </source>
</evidence>
<dbReference type="InterPro" id="IPR033749">
    <property type="entry name" value="Polyprenyl_synt_CS"/>
</dbReference>
<dbReference type="CDD" id="cd00685">
    <property type="entry name" value="Trans_IPPS_HT"/>
    <property type="match status" value="1"/>
</dbReference>
<dbReference type="SFLD" id="SFLDG01017">
    <property type="entry name" value="Polyprenyl_Transferase_Like"/>
    <property type="match status" value="1"/>
</dbReference>
<dbReference type="SUPFAM" id="SSF48576">
    <property type="entry name" value="Terpenoid synthases"/>
    <property type="match status" value="1"/>
</dbReference>
<dbReference type="RefSeq" id="WP_127047668.1">
    <property type="nucleotide sequence ID" value="NZ_RZGZ01000002.1"/>
</dbReference>
<keyword evidence="3 6" id="KW-0808">Transferase</keyword>
<dbReference type="Proteomes" id="UP000274909">
    <property type="component" value="Unassembled WGS sequence"/>
</dbReference>
<dbReference type="PANTHER" id="PTHR12001">
    <property type="entry name" value="GERANYLGERANYL PYROPHOSPHATE SYNTHASE"/>
    <property type="match status" value="1"/>
</dbReference>
<keyword evidence="4" id="KW-0479">Metal-binding</keyword>
<keyword evidence="8" id="KW-1185">Reference proteome</keyword>
<reference evidence="7 8" key="1">
    <citation type="submission" date="2018-12" db="EMBL/GenBank/DDBJ databases">
        <authorList>
            <person name="Li F."/>
        </authorList>
    </citation>
    <scope>NUCLEOTIDE SEQUENCE [LARGE SCALE GENOMIC DNA]</scope>
    <source>
        <strain evidence="7 8">EGI 6500705</strain>
    </source>
</reference>
<accession>A0A3S0XZT6</accession>
<evidence type="ECO:0000256" key="6">
    <source>
        <dbReference type="RuleBase" id="RU004466"/>
    </source>
</evidence>
<dbReference type="GO" id="GO:0008299">
    <property type="term" value="P:isoprenoid biosynthetic process"/>
    <property type="evidence" value="ECO:0007669"/>
    <property type="project" value="InterPro"/>
</dbReference>
<dbReference type="AlphaFoldDB" id="A0A3S0XZT6"/>
<dbReference type="PANTHER" id="PTHR12001:SF85">
    <property type="entry name" value="SHORT CHAIN ISOPRENYL DIPHOSPHATE SYNTHASE"/>
    <property type="match status" value="1"/>
</dbReference>
<protein>
    <submittedName>
        <fullName evidence="7">Polyprenyl synthetase family protein</fullName>
    </submittedName>
</protein>
<dbReference type="PROSITE" id="PS00723">
    <property type="entry name" value="POLYPRENYL_SYNTHASE_1"/>
    <property type="match status" value="1"/>
</dbReference>
<dbReference type="EMBL" id="RZGZ01000002">
    <property type="protein sequence ID" value="RUR00825.1"/>
    <property type="molecule type" value="Genomic_DNA"/>
</dbReference>